<evidence type="ECO:0000313" key="2">
    <source>
        <dbReference type="Proteomes" id="UP000831947"/>
    </source>
</evidence>
<reference evidence="1 2" key="1">
    <citation type="journal article" date="2022" name="Int. J. Syst. Evol. Microbiol.">
        <title>Apilactobacillus apisilvae sp. nov., Nicolia spurrieriana gen. nov. sp. nov., Bombilactobacillus folatiphilus sp. nov. and Bombilactobacillus thymidiniphilus sp. nov., four new lactic acid bacterial isolates from stingless bees Tetragonula carbonaria and Austroplebeia australis.</title>
        <authorList>
            <person name="Oliphant S.A."/>
            <person name="Watson-Haigh N.S."/>
            <person name="Sumby K.M."/>
            <person name="Gardner J."/>
            <person name="Groom S."/>
            <person name="Jiranek V."/>
        </authorList>
    </citation>
    <scope>NUCLEOTIDE SEQUENCE [LARGE SCALE GENOMIC DNA]</scope>
    <source>
        <strain evidence="1 2">SG4_A1</strain>
    </source>
</reference>
<name>A0ABY4PBK3_9LACO</name>
<evidence type="ECO:0000313" key="1">
    <source>
        <dbReference type="EMBL" id="UQS83057.1"/>
    </source>
</evidence>
<accession>A0ABY4PBK3</accession>
<organism evidence="1 2">
    <name type="scientific">Bombilactobacillus thymidiniphilus</name>
    <dbReference type="NCBI Taxonomy" id="2923363"/>
    <lineage>
        <taxon>Bacteria</taxon>
        <taxon>Bacillati</taxon>
        <taxon>Bacillota</taxon>
        <taxon>Bacilli</taxon>
        <taxon>Lactobacillales</taxon>
        <taxon>Lactobacillaceae</taxon>
        <taxon>Bombilactobacillus</taxon>
    </lineage>
</organism>
<sequence>MSDSEQDEQRQEYNRLIMNNEERTDDLKLEQNKVETALDEVQQYLHHDFQQLNQSDLHLNVDEQRENDQLQLKFQHYFHDFHEQVSHDSHTQLRNLDDEREELYQKRGHLS</sequence>
<dbReference type="EMBL" id="CP093365">
    <property type="protein sequence ID" value="UQS83057.1"/>
    <property type="molecule type" value="Genomic_DNA"/>
</dbReference>
<proteinExistence type="predicted"/>
<keyword evidence="2" id="KW-1185">Reference proteome</keyword>
<dbReference type="Proteomes" id="UP000831947">
    <property type="component" value="Chromosome"/>
</dbReference>
<dbReference type="RefSeq" id="WP_249512284.1">
    <property type="nucleotide sequence ID" value="NZ_CP093365.1"/>
</dbReference>
<protein>
    <submittedName>
        <fullName evidence="1">Uncharacterized protein</fullName>
    </submittedName>
</protein>
<gene>
    <name evidence="1" type="ORF">MOO47_04535</name>
</gene>